<accession>A0A250XNI0</accession>
<feature type="compositionally biased region" description="Polar residues" evidence="1">
    <location>
        <begin position="1307"/>
        <end position="1317"/>
    </location>
</feature>
<feature type="compositionally biased region" description="Low complexity" evidence="1">
    <location>
        <begin position="1321"/>
        <end position="1335"/>
    </location>
</feature>
<evidence type="ECO:0000256" key="1">
    <source>
        <dbReference type="SAM" id="MobiDB-lite"/>
    </source>
</evidence>
<gene>
    <name evidence="2" type="ORF">CEUSTIGMA_g11964.t1</name>
</gene>
<feature type="compositionally biased region" description="Low complexity" evidence="1">
    <location>
        <begin position="246"/>
        <end position="260"/>
    </location>
</feature>
<organism evidence="2 3">
    <name type="scientific">Chlamydomonas eustigma</name>
    <dbReference type="NCBI Taxonomy" id="1157962"/>
    <lineage>
        <taxon>Eukaryota</taxon>
        <taxon>Viridiplantae</taxon>
        <taxon>Chlorophyta</taxon>
        <taxon>core chlorophytes</taxon>
        <taxon>Chlorophyceae</taxon>
        <taxon>CS clade</taxon>
        <taxon>Chlamydomonadales</taxon>
        <taxon>Chlamydomonadaceae</taxon>
        <taxon>Chlamydomonas</taxon>
    </lineage>
</organism>
<keyword evidence="3" id="KW-1185">Reference proteome</keyword>
<comment type="caution">
    <text evidence="2">The sequence shown here is derived from an EMBL/GenBank/DDBJ whole genome shotgun (WGS) entry which is preliminary data.</text>
</comment>
<evidence type="ECO:0000313" key="3">
    <source>
        <dbReference type="Proteomes" id="UP000232323"/>
    </source>
</evidence>
<sequence>MHGLGVHDIITVMTTVARAKIQDPRFLFSHVKRWFQENSALSFVSAHQLQQLAWACGSIGGMPQGLAQCLAEELQIRLQLHQVSKPLLPHAMPIAQLTCRSHVNLINGKPVVSHSPHRHITASTVGVVTSQGRSCCLSPSCIATVLWALGTVRYPCIAKSPALLPDVVQHVGSILLERLRPLELASTLRALALCGHTPRPFLDAALVRLFESSFSGAPPHVVAVQAQHATKQGKFKVLGKTVSHSSAARRSASADSAAHAPHGRSKTATPATWEAVDSRDLRNQDTVPERRPLVAHAQAAALSELASALMEWGHSPSEGWMQMLTQRCLELKDEATLQDLAGIFYALASLEPPVYEMSLYRAMLSKLHAAMQNGPERAWKKGVDIGAHSLPGSVVASSHVQGGNDLTAACVIKVASALLSAPAAWKPVGLLSDFALHAARVAAALRHWDKRGPPRIVIDALTLVEHVVAIKEYHSGSHSSLSLLMIEIEELLLGASLLHCVKDLRKSSAECQQAQAQMQQEVPLSPLAAAGPDAVRRWLAACLLYCQYKENTVHADAASSSSVSGFLHAATATAKGLSATIQTAPFLLQHCLCRQRVKTSGSMAAQVAWLVIELWKHGKQGPKGQKQKDMVSKQALVDKCTSSDGNQNSAGIENEPFCQAVSREMLADREGMIKIRKGSREWHNEVILKSGRGTSSKGKVGRECAAGDKAQAMNNNLEGKQDWLIQSERRLSEEQHPASVEAAAEAAWRQTWSAGTSSSPCEILQVLPLSLSQELFSLLQHDAARLNLRALIQGLGALRALNLISKAADVPELITQLEMQLAVASSETVPKFCLNVDEVCLAISTLVALGYVPPSASVRMHLDALAMLRCGEMSAEQLAGVIHCWGVWNEVASGTQSSIAGIPVQGWAYSTLRMSSSTGGWYQKGDLVKLCTALSACLPNMAVSAASKGTTGFARQGKGNSPAARNLPLGLDARPQGRVLPGSASAAVVRAFMCMRHDPGLLLLRQLADSIRESSQQLFSHEISDVLFQYGRLYRKGDSFSRPPTCMIKALVARAVRLLCSHSLGPGLCRQQLNPIGPMPTGTLQLQPQPPDGFTAKHLCRMIWGCITLSMEPSSGMATAPCPSSGTTVFHSCEAYQTAQLPPKVQGTHISSYSFSSQSSSIHHLSSVLDHNPIPSYVPSSSSRRWNSYAGPVLSLLKAAASPLMQDLQHQLSTFSSLAAAATSKTRQQSAARRRRRSVGEEVGSWSCNDTRDCSIIIEELREAIQQATIAFLEALGPSASQEVVAEGQHVRQGKCHMTSAREMCGATSSYGENSNHGNHDLAPSSPSSDLTSPDWLADKSQQQQEYSLLAFNAQLLSANSPHVVLSAASVRFVIKDATELLHDVGLLLEALCAINI</sequence>
<reference evidence="2 3" key="1">
    <citation type="submission" date="2017-08" db="EMBL/GenBank/DDBJ databases">
        <title>Acidophilic green algal genome provides insights into adaptation to an acidic environment.</title>
        <authorList>
            <person name="Hirooka S."/>
            <person name="Hirose Y."/>
            <person name="Kanesaki Y."/>
            <person name="Higuchi S."/>
            <person name="Fujiwara T."/>
            <person name="Onuma R."/>
            <person name="Era A."/>
            <person name="Ohbayashi R."/>
            <person name="Uzuka A."/>
            <person name="Nozaki H."/>
            <person name="Yoshikawa H."/>
            <person name="Miyagishima S.Y."/>
        </authorList>
    </citation>
    <scope>NUCLEOTIDE SEQUENCE [LARGE SCALE GENOMIC DNA]</scope>
    <source>
        <strain evidence="2 3">NIES-2499</strain>
    </source>
</reference>
<feature type="region of interest" description="Disordered" evidence="1">
    <location>
        <begin position="1307"/>
        <end position="1335"/>
    </location>
</feature>
<proteinExistence type="predicted"/>
<protein>
    <submittedName>
        <fullName evidence="2">Uncharacterized protein</fullName>
    </submittedName>
</protein>
<dbReference type="Proteomes" id="UP000232323">
    <property type="component" value="Unassembled WGS sequence"/>
</dbReference>
<evidence type="ECO:0000313" key="2">
    <source>
        <dbReference type="EMBL" id="GAX84543.1"/>
    </source>
</evidence>
<feature type="region of interest" description="Disordered" evidence="1">
    <location>
        <begin position="246"/>
        <end position="271"/>
    </location>
</feature>
<dbReference type="EMBL" id="BEGY01000128">
    <property type="protein sequence ID" value="GAX84543.1"/>
    <property type="molecule type" value="Genomic_DNA"/>
</dbReference>
<name>A0A250XNI0_9CHLO</name>